<keyword evidence="3" id="KW-1185">Reference proteome</keyword>
<dbReference type="EMBL" id="JAEUAW010000003">
    <property type="protein sequence ID" value="MBW9093146.1"/>
    <property type="molecule type" value="Genomic_DNA"/>
</dbReference>
<dbReference type="Proteomes" id="UP001196843">
    <property type="component" value="Unassembled WGS sequence"/>
</dbReference>
<comment type="caution">
    <text evidence="2">The sequence shown here is derived from an EMBL/GenBank/DDBJ whole genome shotgun (WGS) entry which is preliminary data.</text>
</comment>
<sequence>MKRRMRIRSAAHLDRPRPVPAHRAVGGPIRLVFVDDRHEVIAAAAATLTGLIALGALAFGVAVLA</sequence>
<organism evidence="2 3">
    <name type="scientific">Microbacterium jejuense</name>
    <dbReference type="NCBI Taxonomy" id="1263637"/>
    <lineage>
        <taxon>Bacteria</taxon>
        <taxon>Bacillati</taxon>
        <taxon>Actinomycetota</taxon>
        <taxon>Actinomycetes</taxon>
        <taxon>Micrococcales</taxon>
        <taxon>Microbacteriaceae</taxon>
        <taxon>Microbacterium</taxon>
    </lineage>
</organism>
<evidence type="ECO:0000256" key="1">
    <source>
        <dbReference type="SAM" id="Phobius"/>
    </source>
</evidence>
<proteinExistence type="predicted"/>
<accession>A0ABS7HLJ5</accession>
<name>A0ABS7HLJ5_9MICO</name>
<protein>
    <submittedName>
        <fullName evidence="2">Uncharacterized protein</fullName>
    </submittedName>
</protein>
<evidence type="ECO:0000313" key="2">
    <source>
        <dbReference type="EMBL" id="MBW9093146.1"/>
    </source>
</evidence>
<gene>
    <name evidence="2" type="ORF">JNB62_05575</name>
</gene>
<evidence type="ECO:0000313" key="3">
    <source>
        <dbReference type="Proteomes" id="UP001196843"/>
    </source>
</evidence>
<keyword evidence="1" id="KW-0472">Membrane</keyword>
<keyword evidence="1" id="KW-0812">Transmembrane</keyword>
<keyword evidence="1" id="KW-1133">Transmembrane helix</keyword>
<dbReference type="RefSeq" id="WP_220299868.1">
    <property type="nucleotide sequence ID" value="NZ_JAEUAW010000003.1"/>
</dbReference>
<reference evidence="2 3" key="1">
    <citation type="journal article" date="2021" name="MBio">
        <title>Poor Competitiveness of Bradyrhizobium in Pigeon Pea Root Colonization in Indian Soils.</title>
        <authorList>
            <person name="Chalasani D."/>
            <person name="Basu A."/>
            <person name="Pullabhotla S.V.S.R.N."/>
            <person name="Jorrin B."/>
            <person name="Neal A.L."/>
            <person name="Poole P.S."/>
            <person name="Podile A.R."/>
            <person name="Tkacz A."/>
        </authorList>
    </citation>
    <scope>NUCLEOTIDE SEQUENCE [LARGE SCALE GENOMIC DNA]</scope>
    <source>
        <strain evidence="2 3">HU14</strain>
    </source>
</reference>
<feature type="transmembrane region" description="Helical" evidence="1">
    <location>
        <begin position="40"/>
        <end position="64"/>
    </location>
</feature>